<evidence type="ECO:0000256" key="10">
    <source>
        <dbReference type="SAM" id="MobiDB-lite"/>
    </source>
</evidence>
<keyword evidence="12" id="KW-1185">Reference proteome</keyword>
<organism evidence="11 12">
    <name type="scientific">Frondihabitans cladoniiphilus</name>
    <dbReference type="NCBI Taxonomy" id="715785"/>
    <lineage>
        <taxon>Bacteria</taxon>
        <taxon>Bacillati</taxon>
        <taxon>Actinomycetota</taxon>
        <taxon>Actinomycetes</taxon>
        <taxon>Micrococcales</taxon>
        <taxon>Microbacteriaceae</taxon>
        <taxon>Frondihabitans</taxon>
    </lineage>
</organism>
<sequence length="97" mass="9742">MLRDLGGWHLLIILGIVVLLFGATKLPALARGVGQSMRIFKSEMKADEKAAPATAAAATAAAAPAPATQAPAPTVAPATPVVSVVAPPTSQEQHPGL</sequence>
<evidence type="ECO:0000256" key="2">
    <source>
        <dbReference type="ARBA" id="ARBA00022448"/>
    </source>
</evidence>
<evidence type="ECO:0000256" key="1">
    <source>
        <dbReference type="ARBA" id="ARBA00004162"/>
    </source>
</evidence>
<feature type="region of interest" description="Disordered" evidence="10">
    <location>
        <begin position="51"/>
        <end position="74"/>
    </location>
</feature>
<comment type="subcellular location">
    <subcellularLocation>
        <location evidence="1 9">Cell membrane</location>
        <topology evidence="1 9">Single-pass membrane protein</topology>
    </subcellularLocation>
</comment>
<evidence type="ECO:0000256" key="9">
    <source>
        <dbReference type="HAMAP-Rule" id="MF_00236"/>
    </source>
</evidence>
<keyword evidence="4 9" id="KW-0812">Transmembrane</keyword>
<name>A0ABP8W3W8_9MICO</name>
<evidence type="ECO:0000313" key="11">
    <source>
        <dbReference type="EMBL" id="GAA4678298.1"/>
    </source>
</evidence>
<dbReference type="Pfam" id="PF02416">
    <property type="entry name" value="TatA_B_E"/>
    <property type="match status" value="1"/>
</dbReference>
<keyword evidence="6 9" id="KW-1133">Transmembrane helix</keyword>
<keyword evidence="7 9" id="KW-0811">Translocation</keyword>
<evidence type="ECO:0000256" key="7">
    <source>
        <dbReference type="ARBA" id="ARBA00023010"/>
    </source>
</evidence>
<comment type="subunit">
    <text evidence="9">The Tat system comprises two distinct complexes: a TatABC complex, containing multiple copies of TatA, TatB and TatC subunits, and a separate TatA complex, containing only TatA subunits. Substrates initially bind to the TatABC complex, which probably triggers association of the separate TatA complex to form the active translocon.</text>
</comment>
<comment type="caution">
    <text evidence="11">The sequence shown here is derived from an EMBL/GenBank/DDBJ whole genome shotgun (WGS) entry which is preliminary data.</text>
</comment>
<dbReference type="EMBL" id="BAABLM010000005">
    <property type="protein sequence ID" value="GAA4678298.1"/>
    <property type="molecule type" value="Genomic_DNA"/>
</dbReference>
<comment type="similarity">
    <text evidence="9">Belongs to the TatA/E family.</text>
</comment>
<accession>A0ABP8W3W8</accession>
<dbReference type="RefSeq" id="WP_345376128.1">
    <property type="nucleotide sequence ID" value="NZ_BAABLM010000005.1"/>
</dbReference>
<keyword evidence="8 9" id="KW-0472">Membrane</keyword>
<dbReference type="PANTHER" id="PTHR42982:SF8">
    <property type="entry name" value="SEC-INDEPENDENT PROTEIN TRANSLOCASE PROTEIN TATA"/>
    <property type="match status" value="1"/>
</dbReference>
<dbReference type="NCBIfam" id="TIGR01411">
    <property type="entry name" value="tatAE"/>
    <property type="match status" value="1"/>
</dbReference>
<dbReference type="InterPro" id="IPR003369">
    <property type="entry name" value="TatA/B/E"/>
</dbReference>
<evidence type="ECO:0000256" key="6">
    <source>
        <dbReference type="ARBA" id="ARBA00022989"/>
    </source>
</evidence>
<keyword evidence="5 9" id="KW-0653">Protein transport</keyword>
<dbReference type="PANTHER" id="PTHR42982">
    <property type="entry name" value="SEC-INDEPENDENT PROTEIN TRANSLOCASE PROTEIN TATA"/>
    <property type="match status" value="1"/>
</dbReference>
<protein>
    <recommendedName>
        <fullName evidence="9">Sec-independent protein translocase protein TatA</fullName>
    </recommendedName>
</protein>
<evidence type="ECO:0000313" key="12">
    <source>
        <dbReference type="Proteomes" id="UP001501295"/>
    </source>
</evidence>
<evidence type="ECO:0000256" key="3">
    <source>
        <dbReference type="ARBA" id="ARBA00022475"/>
    </source>
</evidence>
<dbReference type="HAMAP" id="MF_00236">
    <property type="entry name" value="TatA_E"/>
    <property type="match status" value="1"/>
</dbReference>
<dbReference type="Gene3D" id="1.20.5.3310">
    <property type="match status" value="1"/>
</dbReference>
<keyword evidence="2 9" id="KW-0813">Transport</keyword>
<comment type="function">
    <text evidence="9">Part of the twin-arginine translocation (Tat) system that transports large folded proteins containing a characteristic twin-arginine motif in their signal peptide across membranes. TatA could form the protein-conducting channel of the Tat system.</text>
</comment>
<reference evidence="12" key="1">
    <citation type="journal article" date="2019" name="Int. J. Syst. Evol. Microbiol.">
        <title>The Global Catalogue of Microorganisms (GCM) 10K type strain sequencing project: providing services to taxonomists for standard genome sequencing and annotation.</title>
        <authorList>
            <consortium name="The Broad Institute Genomics Platform"/>
            <consortium name="The Broad Institute Genome Sequencing Center for Infectious Disease"/>
            <person name="Wu L."/>
            <person name="Ma J."/>
        </authorList>
    </citation>
    <scope>NUCLEOTIDE SEQUENCE [LARGE SCALE GENOMIC DNA]</scope>
    <source>
        <strain evidence="12">JCM 18956</strain>
    </source>
</reference>
<dbReference type="Proteomes" id="UP001501295">
    <property type="component" value="Unassembled WGS sequence"/>
</dbReference>
<proteinExistence type="inferred from homology"/>
<evidence type="ECO:0000256" key="5">
    <source>
        <dbReference type="ARBA" id="ARBA00022927"/>
    </source>
</evidence>
<evidence type="ECO:0000256" key="4">
    <source>
        <dbReference type="ARBA" id="ARBA00022692"/>
    </source>
</evidence>
<gene>
    <name evidence="9" type="primary">tatA</name>
    <name evidence="11" type="ORF">GCM10025780_23950</name>
</gene>
<dbReference type="InterPro" id="IPR006312">
    <property type="entry name" value="TatA/E"/>
</dbReference>
<evidence type="ECO:0000256" key="8">
    <source>
        <dbReference type="ARBA" id="ARBA00023136"/>
    </source>
</evidence>
<keyword evidence="3 9" id="KW-1003">Cell membrane</keyword>